<name>A0AAC9KVN4_9SPIR</name>
<accession>A0AAC9KVN4</accession>
<evidence type="ECO:0000313" key="2">
    <source>
        <dbReference type="Proteomes" id="UP000185516"/>
    </source>
</evidence>
<geneLocation type="plasmid" evidence="1 2">
    <name>lp28-3</name>
</geneLocation>
<keyword evidence="2" id="KW-1185">Reference proteome</keyword>
<keyword evidence="1" id="KW-0614">Plasmid</keyword>
<proteinExistence type="predicted"/>
<sequence length="64" mass="7679">MFTKMLSSFNALSEKYIDFKRGLDIENKLLLKEYNNENRIFLYSGANIHRLNSRFFENKDAKKL</sequence>
<organism evidence="1 2">
    <name type="scientific">Borreliella mayonii</name>
    <dbReference type="NCBI Taxonomy" id="1674146"/>
    <lineage>
        <taxon>Bacteria</taxon>
        <taxon>Pseudomonadati</taxon>
        <taxon>Spirochaetota</taxon>
        <taxon>Spirochaetia</taxon>
        <taxon>Spirochaetales</taxon>
        <taxon>Borreliaceae</taxon>
        <taxon>Borreliella</taxon>
    </lineage>
</organism>
<evidence type="ECO:0000313" key="1">
    <source>
        <dbReference type="EMBL" id="APT00411.1"/>
    </source>
</evidence>
<dbReference type="AlphaFoldDB" id="A0AAC9KVN4"/>
<gene>
    <name evidence="1" type="ORF">Bmayo_04860</name>
</gene>
<dbReference type="KEGG" id="bmay:A7X70_05670"/>
<dbReference type="EMBL" id="CP015791">
    <property type="protein sequence ID" value="APT00411.1"/>
    <property type="molecule type" value="Genomic_DNA"/>
</dbReference>
<dbReference type="Proteomes" id="UP000185516">
    <property type="component" value="Plasmid lp28-3"/>
</dbReference>
<reference evidence="1 2" key="1">
    <citation type="journal article" date="2016" name="PLoS ONE">
        <title>Whole Genome Sequence and Comparative Genomics of the Novel Lyme Borreliosis Causing Pathogen, Borrelia mayonii.</title>
        <authorList>
            <person name="Kingry L.C."/>
            <person name="Batra D."/>
            <person name="Replogle A."/>
            <person name="Rowe L.A."/>
            <person name="Pritt B.S."/>
            <person name="Petersen J.M."/>
        </authorList>
    </citation>
    <scope>NUCLEOTIDE SEQUENCE [LARGE SCALE GENOMIC DNA]</scope>
    <source>
        <strain evidence="1 2">MN14-1420</strain>
    </source>
</reference>
<protein>
    <submittedName>
        <fullName evidence="1">Uncharacterized protein</fullName>
    </submittedName>
</protein>